<dbReference type="GO" id="GO:0003796">
    <property type="term" value="F:lysozyme activity"/>
    <property type="evidence" value="ECO:0007669"/>
    <property type="project" value="UniProtKB-EC"/>
</dbReference>
<dbReference type="InterPro" id="IPR018077">
    <property type="entry name" value="Glyco_hydro_fam25_subgr"/>
</dbReference>
<dbReference type="AlphaFoldDB" id="A0A318LCB7"/>
<evidence type="ECO:0000256" key="8">
    <source>
        <dbReference type="ARBA" id="ARBA00022801"/>
    </source>
</evidence>
<dbReference type="GO" id="GO:0009253">
    <property type="term" value="P:peptidoglycan catabolic process"/>
    <property type="evidence" value="ECO:0007669"/>
    <property type="project" value="InterPro"/>
</dbReference>
<dbReference type="RefSeq" id="WP_245960094.1">
    <property type="nucleotide sequence ID" value="NZ_MASU01000014.1"/>
</dbReference>
<dbReference type="GO" id="GO:0016998">
    <property type="term" value="P:cell wall macromolecule catabolic process"/>
    <property type="evidence" value="ECO:0007669"/>
    <property type="project" value="InterPro"/>
</dbReference>
<keyword evidence="10" id="KW-0326">Glycosidase</keyword>
<dbReference type="GO" id="GO:0016052">
    <property type="term" value="P:carbohydrate catabolic process"/>
    <property type="evidence" value="ECO:0007669"/>
    <property type="project" value="TreeGrafter"/>
</dbReference>
<dbReference type="PANTHER" id="PTHR34135">
    <property type="entry name" value="LYSOZYME"/>
    <property type="match status" value="1"/>
</dbReference>
<name>A0A318LCB7_9PSEU</name>
<feature type="signal peptide" evidence="12">
    <location>
        <begin position="1"/>
        <end position="28"/>
    </location>
</feature>
<evidence type="ECO:0000256" key="1">
    <source>
        <dbReference type="ARBA" id="ARBA00000632"/>
    </source>
</evidence>
<comment type="subcellular location">
    <subcellularLocation>
        <location evidence="2">Secreted</location>
    </subcellularLocation>
</comment>
<gene>
    <name evidence="13" type="ORF">BA062_30810</name>
</gene>
<dbReference type="EC" id="3.2.1.17" evidence="4"/>
<dbReference type="Pfam" id="PF01183">
    <property type="entry name" value="Glyco_hydro_25"/>
    <property type="match status" value="1"/>
</dbReference>
<dbReference type="InterPro" id="IPR017853">
    <property type="entry name" value="GH"/>
</dbReference>
<dbReference type="SUPFAM" id="SSF51445">
    <property type="entry name" value="(Trans)glycosidases"/>
    <property type="match status" value="1"/>
</dbReference>
<evidence type="ECO:0000313" key="13">
    <source>
        <dbReference type="EMBL" id="PXY21938.1"/>
    </source>
</evidence>
<evidence type="ECO:0000256" key="3">
    <source>
        <dbReference type="ARBA" id="ARBA00010646"/>
    </source>
</evidence>
<evidence type="ECO:0000256" key="9">
    <source>
        <dbReference type="ARBA" id="ARBA00023157"/>
    </source>
</evidence>
<evidence type="ECO:0000256" key="6">
    <source>
        <dbReference type="ARBA" id="ARBA00022529"/>
    </source>
</evidence>
<keyword evidence="14" id="KW-1185">Reference proteome</keyword>
<dbReference type="InterPro" id="IPR038765">
    <property type="entry name" value="Papain-like_cys_pep_sf"/>
</dbReference>
<proteinExistence type="inferred from homology"/>
<keyword evidence="8" id="KW-0378">Hydrolase</keyword>
<evidence type="ECO:0000256" key="10">
    <source>
        <dbReference type="ARBA" id="ARBA00023295"/>
    </source>
</evidence>
<protein>
    <recommendedName>
        <fullName evidence="4">lysozyme</fullName>
        <ecNumber evidence="4">3.2.1.17</ecNumber>
    </recommendedName>
</protein>
<dbReference type="Proteomes" id="UP000247892">
    <property type="component" value="Unassembled WGS sequence"/>
</dbReference>
<dbReference type="EMBL" id="MASU01000014">
    <property type="protein sequence ID" value="PXY21938.1"/>
    <property type="molecule type" value="Genomic_DNA"/>
</dbReference>
<comment type="function">
    <text evidence="11">This enzyme has both lysozyme (acetylmuramidase) and diacetylmuramidase activities.</text>
</comment>
<dbReference type="SUPFAM" id="SSF54001">
    <property type="entry name" value="Cysteine proteinases"/>
    <property type="match status" value="1"/>
</dbReference>
<dbReference type="Gene3D" id="3.90.1720.10">
    <property type="entry name" value="endopeptidase domain like (from Nostoc punctiforme)"/>
    <property type="match status" value="1"/>
</dbReference>
<evidence type="ECO:0000313" key="14">
    <source>
        <dbReference type="Proteomes" id="UP000247892"/>
    </source>
</evidence>
<dbReference type="InterPro" id="IPR002053">
    <property type="entry name" value="Glyco_hydro_25"/>
</dbReference>
<dbReference type="Gene3D" id="3.20.20.80">
    <property type="entry name" value="Glycosidases"/>
    <property type="match status" value="1"/>
</dbReference>
<keyword evidence="9" id="KW-1015">Disulfide bond</keyword>
<keyword evidence="6" id="KW-0929">Antimicrobial</keyword>
<dbReference type="GO" id="GO:0042742">
    <property type="term" value="P:defense response to bacterium"/>
    <property type="evidence" value="ECO:0007669"/>
    <property type="project" value="UniProtKB-KW"/>
</dbReference>
<comment type="caution">
    <text evidence="13">The sequence shown here is derived from an EMBL/GenBank/DDBJ whole genome shotgun (WGS) entry which is preliminary data.</text>
</comment>
<dbReference type="GO" id="GO:0005576">
    <property type="term" value="C:extracellular region"/>
    <property type="evidence" value="ECO:0007669"/>
    <property type="project" value="UniProtKB-SubCell"/>
</dbReference>
<dbReference type="SMART" id="SM00641">
    <property type="entry name" value="Glyco_25"/>
    <property type="match status" value="1"/>
</dbReference>
<dbReference type="PROSITE" id="PS51904">
    <property type="entry name" value="GLYCOSYL_HYDROL_F25_2"/>
    <property type="match status" value="1"/>
</dbReference>
<evidence type="ECO:0000256" key="4">
    <source>
        <dbReference type="ARBA" id="ARBA00012732"/>
    </source>
</evidence>
<keyword evidence="12" id="KW-0732">Signal</keyword>
<sequence length="394" mass="42108">MAGKKQLFALGSATAVLFGVLGVPGARAVGNAEDAPGIDVSNHNGTVDFEAVKADGQEFAFVLATDGTSFTSPEFDTQYQGAADAGLIRGAYHFARPGSGAAADQAQRFLETVGYSADGTSLPPVLDMEANPDGAACYGLSAGEMRDWIKAFLAEVKEQTERDGIIYTSPGFWKDCTGDTKEFSENPLWIADWGVDEPSSIGGWDAHTFWQYSDSGSVDGVDGPVDVNRFNGTVDELKALAAGAAARGSAAPGGDVATTAAITRDEVIDRAKKWSDDPVPYSMENYHDGYRTDCSGYVSMAWQLDTSLSTVTLPDVSHPIEKSELKKGDIIGNLGPGTGGAAGHVVIFEKWANDDKTEYWAYEQTPPETVHRKLTYPYPGKDDFAPHRFDDITD</sequence>
<reference evidence="13 14" key="1">
    <citation type="submission" date="2016-07" db="EMBL/GenBank/DDBJ databases">
        <title>Draft genome sequence of Prauserella sp. YIM 121212, isolated from alkaline soil.</title>
        <authorList>
            <person name="Ruckert C."/>
            <person name="Albersmeier A."/>
            <person name="Jiang C.-L."/>
            <person name="Jiang Y."/>
            <person name="Kalinowski J."/>
            <person name="Schneider O."/>
            <person name="Winkler A."/>
            <person name="Zotchev S.B."/>
        </authorList>
    </citation>
    <scope>NUCLEOTIDE SEQUENCE [LARGE SCALE GENOMIC DNA]</scope>
    <source>
        <strain evidence="13 14">YIM 121212</strain>
    </source>
</reference>
<keyword evidence="7" id="KW-0081">Bacteriolytic enzyme</keyword>
<comment type="catalytic activity">
    <reaction evidence="1">
        <text>Hydrolysis of (1-&gt;4)-beta-linkages between N-acetylmuramic acid and N-acetyl-D-glucosamine residues in a peptidoglycan and between N-acetyl-D-glucosamine residues in chitodextrins.</text>
        <dbReference type="EC" id="3.2.1.17"/>
    </reaction>
</comment>
<dbReference type="FunFam" id="3.20.20.80:FF:000060">
    <property type="entry name" value="Lysozyme M1"/>
    <property type="match status" value="1"/>
</dbReference>
<evidence type="ECO:0000256" key="11">
    <source>
        <dbReference type="ARBA" id="ARBA00055588"/>
    </source>
</evidence>
<keyword evidence="5" id="KW-0964">Secreted</keyword>
<organism evidence="13 14">
    <name type="scientific">Prauserella flavalba</name>
    <dbReference type="NCBI Taxonomy" id="1477506"/>
    <lineage>
        <taxon>Bacteria</taxon>
        <taxon>Bacillati</taxon>
        <taxon>Actinomycetota</taxon>
        <taxon>Actinomycetes</taxon>
        <taxon>Pseudonocardiales</taxon>
        <taxon>Pseudonocardiaceae</taxon>
        <taxon>Prauserella</taxon>
    </lineage>
</organism>
<dbReference type="PANTHER" id="PTHR34135:SF2">
    <property type="entry name" value="LYSOZYME"/>
    <property type="match status" value="1"/>
</dbReference>
<evidence type="ECO:0000256" key="2">
    <source>
        <dbReference type="ARBA" id="ARBA00004613"/>
    </source>
</evidence>
<evidence type="ECO:0000256" key="5">
    <source>
        <dbReference type="ARBA" id="ARBA00022525"/>
    </source>
</evidence>
<comment type="similarity">
    <text evidence="3">Belongs to the glycosyl hydrolase 25 family.</text>
</comment>
<dbReference type="GO" id="GO:0031640">
    <property type="term" value="P:killing of cells of another organism"/>
    <property type="evidence" value="ECO:0007669"/>
    <property type="project" value="UniProtKB-KW"/>
</dbReference>
<feature type="chain" id="PRO_5016344879" description="lysozyme" evidence="12">
    <location>
        <begin position="29"/>
        <end position="394"/>
    </location>
</feature>
<evidence type="ECO:0000256" key="12">
    <source>
        <dbReference type="SAM" id="SignalP"/>
    </source>
</evidence>
<accession>A0A318LCB7</accession>
<evidence type="ECO:0000256" key="7">
    <source>
        <dbReference type="ARBA" id="ARBA00022638"/>
    </source>
</evidence>